<name>A0A9W8I461_9FUNG</name>
<dbReference type="Gene3D" id="2.30.30.40">
    <property type="entry name" value="SH3 Domains"/>
    <property type="match status" value="1"/>
</dbReference>
<dbReference type="PROSITE" id="PS50002">
    <property type="entry name" value="SH3"/>
    <property type="match status" value="1"/>
</dbReference>
<feature type="compositionally biased region" description="Polar residues" evidence="3">
    <location>
        <begin position="145"/>
        <end position="154"/>
    </location>
</feature>
<dbReference type="AlphaFoldDB" id="A0A9W8I461"/>
<dbReference type="SMART" id="SM00326">
    <property type="entry name" value="SH3"/>
    <property type="match status" value="1"/>
</dbReference>
<evidence type="ECO:0000256" key="3">
    <source>
        <dbReference type="SAM" id="MobiDB-lite"/>
    </source>
</evidence>
<evidence type="ECO:0000313" key="5">
    <source>
        <dbReference type="EMBL" id="KAJ2847047.1"/>
    </source>
</evidence>
<keyword evidence="6" id="KW-1185">Reference proteome</keyword>
<dbReference type="Proteomes" id="UP001139887">
    <property type="component" value="Unassembled WGS sequence"/>
</dbReference>
<evidence type="ECO:0000259" key="4">
    <source>
        <dbReference type="PROSITE" id="PS50002"/>
    </source>
</evidence>
<dbReference type="InterPro" id="IPR001452">
    <property type="entry name" value="SH3_domain"/>
</dbReference>
<evidence type="ECO:0000256" key="1">
    <source>
        <dbReference type="ARBA" id="ARBA00022443"/>
    </source>
</evidence>
<dbReference type="InterPro" id="IPR036028">
    <property type="entry name" value="SH3-like_dom_sf"/>
</dbReference>
<proteinExistence type="predicted"/>
<feature type="domain" description="SH3" evidence="4">
    <location>
        <begin position="173"/>
        <end position="233"/>
    </location>
</feature>
<accession>A0A9W8I461</accession>
<comment type="caution">
    <text evidence="5">The sequence shown here is derived from an EMBL/GenBank/DDBJ whole genome shotgun (WGS) entry which is preliminary data.</text>
</comment>
<evidence type="ECO:0000256" key="2">
    <source>
        <dbReference type="PROSITE-ProRule" id="PRU00192"/>
    </source>
</evidence>
<dbReference type="OrthoDB" id="5340910at2759"/>
<dbReference type="EMBL" id="JANBUW010000396">
    <property type="protein sequence ID" value="KAJ2847047.1"/>
    <property type="molecule type" value="Genomic_DNA"/>
</dbReference>
<organism evidence="5 6">
    <name type="scientific">Coemansia brasiliensis</name>
    <dbReference type="NCBI Taxonomy" id="2650707"/>
    <lineage>
        <taxon>Eukaryota</taxon>
        <taxon>Fungi</taxon>
        <taxon>Fungi incertae sedis</taxon>
        <taxon>Zoopagomycota</taxon>
        <taxon>Kickxellomycotina</taxon>
        <taxon>Kickxellomycetes</taxon>
        <taxon>Kickxellales</taxon>
        <taxon>Kickxellaceae</taxon>
        <taxon>Coemansia</taxon>
    </lineage>
</organism>
<reference evidence="5" key="1">
    <citation type="submission" date="2022-07" db="EMBL/GenBank/DDBJ databases">
        <title>Phylogenomic reconstructions and comparative analyses of Kickxellomycotina fungi.</title>
        <authorList>
            <person name="Reynolds N.K."/>
            <person name="Stajich J.E."/>
            <person name="Barry K."/>
            <person name="Grigoriev I.V."/>
            <person name="Crous P."/>
            <person name="Smith M.E."/>
        </authorList>
    </citation>
    <scope>NUCLEOTIDE SEQUENCE</scope>
    <source>
        <strain evidence="5">NRRL 1566</strain>
    </source>
</reference>
<dbReference type="SUPFAM" id="SSF50044">
    <property type="entry name" value="SH3-domain"/>
    <property type="match status" value="1"/>
</dbReference>
<protein>
    <recommendedName>
        <fullName evidence="4">SH3 domain-containing protein</fullName>
    </recommendedName>
</protein>
<gene>
    <name evidence="5" type="ORF">IWW36_004053</name>
</gene>
<evidence type="ECO:0000313" key="6">
    <source>
        <dbReference type="Proteomes" id="UP001139887"/>
    </source>
</evidence>
<keyword evidence="1 2" id="KW-0728">SH3 domain</keyword>
<feature type="region of interest" description="Disordered" evidence="3">
    <location>
        <begin position="137"/>
        <end position="169"/>
    </location>
</feature>
<sequence>MSVMTTVGGYRVTNAEEFDTVMESYFGSQDEFDYINRFFGCQSWTGHPMPSSTFHRDTISPEDNSEDSPVATRTAKLPLLIQKTTRLFRRRRKSSSSSHVSTKNKHVSLAELPINGAGQIPSSLPNLTIAKRGQSLRGCKGQLKPSPSETNSLVQPEDESNDAPEHPIGIDVTDGDMFTILYPYTPVESDELAITPGDKVRVLRTFSDGWAFVQRVDDSKIGAIPAVCLDTGP</sequence>
<dbReference type="Pfam" id="PF00018">
    <property type="entry name" value="SH3_1"/>
    <property type="match status" value="1"/>
</dbReference>